<dbReference type="GO" id="GO:0006508">
    <property type="term" value="P:proteolysis"/>
    <property type="evidence" value="ECO:0007669"/>
    <property type="project" value="UniProtKB-KW"/>
</dbReference>
<evidence type="ECO:0000256" key="2">
    <source>
        <dbReference type="ARBA" id="ARBA00001936"/>
    </source>
</evidence>
<dbReference type="RefSeq" id="WP_111515160.1">
    <property type="nucleotide sequence ID" value="NZ_QFYR01000002.1"/>
</dbReference>
<comment type="caution">
    <text evidence="13">The sequence shown here is derived from an EMBL/GenBank/DDBJ whole genome shotgun (WGS) entry which is preliminary data.</text>
</comment>
<keyword evidence="14" id="KW-1185">Reference proteome</keyword>
<dbReference type="InterPro" id="IPR000994">
    <property type="entry name" value="Pept_M24"/>
</dbReference>
<gene>
    <name evidence="13" type="ORF">DJ018_11905</name>
</gene>
<dbReference type="SUPFAM" id="SSF53092">
    <property type="entry name" value="Creatinase/prolidase N-terminal domain"/>
    <property type="match status" value="1"/>
</dbReference>
<dbReference type="InterPro" id="IPR036005">
    <property type="entry name" value="Creatinase/aminopeptidase-like"/>
</dbReference>
<protein>
    <recommendedName>
        <fullName evidence="4">Xaa-Pro aminopeptidase</fullName>
        <ecNumber evidence="4">3.4.11.9</ecNumber>
    </recommendedName>
</protein>
<evidence type="ECO:0000256" key="10">
    <source>
        <dbReference type="RuleBase" id="RU000590"/>
    </source>
</evidence>
<feature type="chain" id="PRO_5016453215" description="Xaa-Pro aminopeptidase" evidence="11">
    <location>
        <begin position="23"/>
        <end position="443"/>
    </location>
</feature>
<dbReference type="OrthoDB" id="9761809at2"/>
<evidence type="ECO:0000313" key="14">
    <source>
        <dbReference type="Proteomes" id="UP000249725"/>
    </source>
</evidence>
<evidence type="ECO:0000256" key="11">
    <source>
        <dbReference type="SAM" id="SignalP"/>
    </source>
</evidence>
<evidence type="ECO:0000256" key="8">
    <source>
        <dbReference type="ARBA" id="ARBA00023049"/>
    </source>
</evidence>
<keyword evidence="11" id="KW-0732">Signal</keyword>
<proteinExistence type="inferred from homology"/>
<dbReference type="InterPro" id="IPR007865">
    <property type="entry name" value="Aminopep_P_N"/>
</dbReference>
<evidence type="ECO:0000256" key="7">
    <source>
        <dbReference type="ARBA" id="ARBA00022801"/>
    </source>
</evidence>
<keyword evidence="9" id="KW-0464">Manganese</keyword>
<dbReference type="Pfam" id="PF05195">
    <property type="entry name" value="AMP_N"/>
    <property type="match status" value="1"/>
</dbReference>
<keyword evidence="13" id="KW-0031">Aminopeptidase</keyword>
<evidence type="ECO:0000256" key="6">
    <source>
        <dbReference type="ARBA" id="ARBA00022723"/>
    </source>
</evidence>
<dbReference type="Gene3D" id="3.90.230.10">
    <property type="entry name" value="Creatinase/methionine aminopeptidase superfamily"/>
    <property type="match status" value="1"/>
</dbReference>
<sequence>MLDRRHLLAAAAALPLATPLHAFGQTPPAGYGTPLRTSPFAPEVYRARRQRLMSELKGGVAVLYGAEAVVTDAPTAPPFTQNEDFAWLTGIVDEPGAVLVLAPTERTFREWLLLPSRNTEAERWEQERLPLGEEIERRTGFQRVARRGTLGSLVTSLASRSGELHYLGPIGSADAPVAKELELYGKVSARVPGARTVDSTAVLPRLRLVKEPREMELIRQAIAATRRGIEAGMRAVRPGMTEYQLKDIIEGEFKAAGARGLAFDSIVAAGRNNASLHYTAGDGPIRSGDLVLCDVGASMGHYASDITRTFPVDGRFTPEQRRVYETVLRAQEAARAKLRAGVMYEDLQETARAVIRQAGHGDDFYHGLGHFVGLNVHEGGDYSKPLPAGAVITIEPGIYMQSRGFGVRIEDDFLITATGSEHLSRDIPRTVEEIERFMAAGRT</sequence>
<dbReference type="InterPro" id="IPR052433">
    <property type="entry name" value="X-Pro_dipept-like"/>
</dbReference>
<comment type="catalytic activity">
    <reaction evidence="1">
        <text>Release of any N-terminal amino acid, including proline, that is linked to proline, even from a dipeptide or tripeptide.</text>
        <dbReference type="EC" id="3.4.11.9"/>
    </reaction>
</comment>
<evidence type="ECO:0000256" key="1">
    <source>
        <dbReference type="ARBA" id="ARBA00001424"/>
    </source>
</evidence>
<dbReference type="SMART" id="SM01011">
    <property type="entry name" value="AMP_N"/>
    <property type="match status" value="1"/>
</dbReference>
<dbReference type="InterPro" id="IPR001131">
    <property type="entry name" value="Peptidase_M24B_aminopep-P_CS"/>
</dbReference>
<dbReference type="GO" id="GO:0030145">
    <property type="term" value="F:manganese ion binding"/>
    <property type="evidence" value="ECO:0007669"/>
    <property type="project" value="InterPro"/>
</dbReference>
<keyword evidence="7" id="KW-0378">Hydrolase</keyword>
<dbReference type="EC" id="3.4.11.9" evidence="4"/>
<evidence type="ECO:0000313" key="13">
    <source>
        <dbReference type="EMBL" id="RAK52875.1"/>
    </source>
</evidence>
<dbReference type="EMBL" id="QFYR01000002">
    <property type="protein sequence ID" value="RAK52875.1"/>
    <property type="molecule type" value="Genomic_DNA"/>
</dbReference>
<keyword evidence="8" id="KW-0482">Metalloprotease</keyword>
<dbReference type="PANTHER" id="PTHR43226">
    <property type="entry name" value="XAA-PRO AMINOPEPTIDASE 3"/>
    <property type="match status" value="1"/>
</dbReference>
<dbReference type="GO" id="GO:0005829">
    <property type="term" value="C:cytosol"/>
    <property type="evidence" value="ECO:0007669"/>
    <property type="project" value="TreeGrafter"/>
</dbReference>
<dbReference type="AlphaFoldDB" id="A0A328AEA2"/>
<name>A0A328AEA2_9CAUL</name>
<dbReference type="Gene3D" id="3.40.350.10">
    <property type="entry name" value="Creatinase/prolidase N-terminal domain"/>
    <property type="match status" value="1"/>
</dbReference>
<evidence type="ECO:0000256" key="4">
    <source>
        <dbReference type="ARBA" id="ARBA00012574"/>
    </source>
</evidence>
<evidence type="ECO:0000259" key="12">
    <source>
        <dbReference type="SMART" id="SM01011"/>
    </source>
</evidence>
<dbReference type="Proteomes" id="UP000249725">
    <property type="component" value="Unassembled WGS sequence"/>
</dbReference>
<organism evidence="13 14">
    <name type="scientific">Phenylobacterium deserti</name>
    <dbReference type="NCBI Taxonomy" id="1914756"/>
    <lineage>
        <taxon>Bacteria</taxon>
        <taxon>Pseudomonadati</taxon>
        <taxon>Pseudomonadota</taxon>
        <taxon>Alphaproteobacteria</taxon>
        <taxon>Caulobacterales</taxon>
        <taxon>Caulobacteraceae</taxon>
        <taxon>Phenylobacterium</taxon>
    </lineage>
</organism>
<keyword evidence="6 10" id="KW-0479">Metal-binding</keyword>
<feature type="domain" description="Aminopeptidase P N-terminal" evidence="12">
    <location>
        <begin position="40"/>
        <end position="174"/>
    </location>
</feature>
<keyword evidence="5" id="KW-0645">Protease</keyword>
<feature type="signal peptide" evidence="11">
    <location>
        <begin position="1"/>
        <end position="22"/>
    </location>
</feature>
<dbReference type="PANTHER" id="PTHR43226:SF4">
    <property type="entry name" value="XAA-PRO AMINOPEPTIDASE 3"/>
    <property type="match status" value="1"/>
</dbReference>
<accession>A0A328AEA2</accession>
<dbReference type="SUPFAM" id="SSF55920">
    <property type="entry name" value="Creatinase/aminopeptidase"/>
    <property type="match status" value="1"/>
</dbReference>
<reference evidence="14" key="1">
    <citation type="submission" date="2018-05" db="EMBL/GenBank/DDBJ databases">
        <authorList>
            <person name="Li X."/>
        </authorList>
    </citation>
    <scope>NUCLEOTIDE SEQUENCE [LARGE SCALE GENOMIC DNA]</scope>
    <source>
        <strain evidence="14">YIM 73061</strain>
    </source>
</reference>
<comment type="similarity">
    <text evidence="3 10">Belongs to the peptidase M24B family.</text>
</comment>
<comment type="cofactor">
    <cofactor evidence="2">
        <name>Mn(2+)</name>
        <dbReference type="ChEBI" id="CHEBI:29035"/>
    </cofactor>
</comment>
<evidence type="ECO:0000256" key="3">
    <source>
        <dbReference type="ARBA" id="ARBA00008766"/>
    </source>
</evidence>
<dbReference type="PROSITE" id="PS00491">
    <property type="entry name" value="PROLINE_PEPTIDASE"/>
    <property type="match status" value="1"/>
</dbReference>
<dbReference type="Pfam" id="PF00557">
    <property type="entry name" value="Peptidase_M24"/>
    <property type="match status" value="1"/>
</dbReference>
<dbReference type="InterPro" id="IPR029149">
    <property type="entry name" value="Creatin/AminoP/Spt16_N"/>
</dbReference>
<dbReference type="GO" id="GO:0070006">
    <property type="term" value="F:metalloaminopeptidase activity"/>
    <property type="evidence" value="ECO:0007669"/>
    <property type="project" value="InterPro"/>
</dbReference>
<evidence type="ECO:0000256" key="9">
    <source>
        <dbReference type="ARBA" id="ARBA00023211"/>
    </source>
</evidence>
<evidence type="ECO:0000256" key="5">
    <source>
        <dbReference type="ARBA" id="ARBA00022670"/>
    </source>
</evidence>